<evidence type="ECO:0000313" key="2">
    <source>
        <dbReference type="EMBL" id="TNU77277.1"/>
    </source>
</evidence>
<evidence type="ECO:0000313" key="3">
    <source>
        <dbReference type="Proteomes" id="UP000313849"/>
    </source>
</evidence>
<evidence type="ECO:0000256" key="1">
    <source>
        <dbReference type="SAM" id="MobiDB-lite"/>
    </source>
</evidence>
<proteinExistence type="predicted"/>
<dbReference type="Proteomes" id="UP000313849">
    <property type="component" value="Unassembled WGS sequence"/>
</dbReference>
<feature type="region of interest" description="Disordered" evidence="1">
    <location>
        <begin position="1"/>
        <end position="32"/>
    </location>
</feature>
<protein>
    <submittedName>
        <fullName evidence="2">Uncharacterized protein</fullName>
    </submittedName>
</protein>
<dbReference type="RefSeq" id="WP_139985356.1">
    <property type="nucleotide sequence ID" value="NZ_VENP01000001.1"/>
</dbReference>
<keyword evidence="3" id="KW-1185">Reference proteome</keyword>
<comment type="caution">
    <text evidence="2">The sequence shown here is derived from an EMBL/GenBank/DDBJ whole genome shotgun (WGS) entry which is preliminary data.</text>
</comment>
<feature type="compositionally biased region" description="Low complexity" evidence="1">
    <location>
        <begin position="15"/>
        <end position="32"/>
    </location>
</feature>
<dbReference type="AlphaFoldDB" id="A0A5C5BFU1"/>
<sequence>MLILAGCSSPSGSDTEPTATAAAPTSAASGSGEADCSAESIASALPEGSEVVKFDCADVSGTEWAAASVNPGPTVFFLQWESDGWKAETSDEVCGTASAGLPEVLLSYCPS</sequence>
<dbReference type="EMBL" id="VENP01000001">
    <property type="protein sequence ID" value="TNU77277.1"/>
    <property type="molecule type" value="Genomic_DNA"/>
</dbReference>
<gene>
    <name evidence="2" type="ORF">FH969_00445</name>
</gene>
<organism evidence="2 3">
    <name type="scientific">Miniimonas arenae</name>
    <dbReference type="NCBI Taxonomy" id="676201"/>
    <lineage>
        <taxon>Bacteria</taxon>
        <taxon>Bacillati</taxon>
        <taxon>Actinomycetota</taxon>
        <taxon>Actinomycetes</taxon>
        <taxon>Micrococcales</taxon>
        <taxon>Beutenbergiaceae</taxon>
        <taxon>Miniimonas</taxon>
    </lineage>
</organism>
<reference evidence="2 3" key="1">
    <citation type="submission" date="2019-06" db="EMBL/GenBank/DDBJ databases">
        <title>Draft genome sequence of Miniimonas arenae KCTC 19750T isolated from sea sand.</title>
        <authorList>
            <person name="Park S.-J."/>
        </authorList>
    </citation>
    <scope>NUCLEOTIDE SEQUENCE [LARGE SCALE GENOMIC DNA]</scope>
    <source>
        <strain evidence="2 3">KCTC 19750</strain>
    </source>
</reference>
<name>A0A5C5BFU1_9MICO</name>
<accession>A0A5C5BFU1</accession>